<accession>A0A1H1W035</accession>
<keyword evidence="1" id="KW-0812">Transmembrane</keyword>
<name>A0A1H1W035_9ACTN</name>
<gene>
    <name evidence="2" type="ORF">SAMN04489716_1945</name>
</gene>
<sequence length="56" mass="6212">MFEFEDETTEAPRDKNRLAAMSRSFLLMIGLATVALAAAAFLAIWIIDVLPAQNRT</sequence>
<organism evidence="2 3">
    <name type="scientific">Actinoplanes derwentensis</name>
    <dbReference type="NCBI Taxonomy" id="113562"/>
    <lineage>
        <taxon>Bacteria</taxon>
        <taxon>Bacillati</taxon>
        <taxon>Actinomycetota</taxon>
        <taxon>Actinomycetes</taxon>
        <taxon>Micromonosporales</taxon>
        <taxon>Micromonosporaceae</taxon>
        <taxon>Actinoplanes</taxon>
    </lineage>
</organism>
<evidence type="ECO:0000313" key="3">
    <source>
        <dbReference type="Proteomes" id="UP000198688"/>
    </source>
</evidence>
<keyword evidence="1" id="KW-1133">Transmembrane helix</keyword>
<dbReference type="Proteomes" id="UP000198688">
    <property type="component" value="Chromosome I"/>
</dbReference>
<dbReference type="AlphaFoldDB" id="A0A1H1W035"/>
<evidence type="ECO:0000256" key="1">
    <source>
        <dbReference type="SAM" id="Phobius"/>
    </source>
</evidence>
<proteinExistence type="predicted"/>
<protein>
    <submittedName>
        <fullName evidence="2">Uncharacterized protein</fullName>
    </submittedName>
</protein>
<reference evidence="2 3" key="1">
    <citation type="submission" date="2016-10" db="EMBL/GenBank/DDBJ databases">
        <authorList>
            <person name="de Groot N.N."/>
        </authorList>
    </citation>
    <scope>NUCLEOTIDE SEQUENCE [LARGE SCALE GENOMIC DNA]</scope>
    <source>
        <strain evidence="2 3">DSM 43941</strain>
    </source>
</reference>
<dbReference type="RefSeq" id="WP_157751434.1">
    <property type="nucleotide sequence ID" value="NZ_BOMJ01000013.1"/>
</dbReference>
<dbReference type="EMBL" id="LT629758">
    <property type="protein sequence ID" value="SDS90618.1"/>
    <property type="molecule type" value="Genomic_DNA"/>
</dbReference>
<feature type="transmembrane region" description="Helical" evidence="1">
    <location>
        <begin position="25"/>
        <end position="47"/>
    </location>
</feature>
<dbReference type="STRING" id="113562.SAMN04489716_1945"/>
<evidence type="ECO:0000313" key="2">
    <source>
        <dbReference type="EMBL" id="SDS90618.1"/>
    </source>
</evidence>
<keyword evidence="1" id="KW-0472">Membrane</keyword>
<keyword evidence="3" id="KW-1185">Reference proteome</keyword>